<dbReference type="PANTHER" id="PTHR11439:SF470">
    <property type="entry name" value="CYSTEINE-RICH RLK (RECEPTOR-LIKE PROTEIN KINASE) 8"/>
    <property type="match status" value="1"/>
</dbReference>
<evidence type="ECO:0000313" key="3">
    <source>
        <dbReference type="Proteomes" id="UP001530377"/>
    </source>
</evidence>
<keyword evidence="3" id="KW-1185">Reference proteome</keyword>
<dbReference type="EMBL" id="JALLPB020000374">
    <property type="protein sequence ID" value="KAL3809802.1"/>
    <property type="molecule type" value="Genomic_DNA"/>
</dbReference>
<dbReference type="CDD" id="cd09272">
    <property type="entry name" value="RNase_HI_RT_Ty1"/>
    <property type="match status" value="1"/>
</dbReference>
<protein>
    <recommendedName>
        <fullName evidence="1">Reverse transcriptase Ty1/copia-type domain-containing protein</fullName>
    </recommendedName>
</protein>
<feature type="domain" description="Reverse transcriptase Ty1/copia-type" evidence="1">
    <location>
        <begin position="246"/>
        <end position="446"/>
    </location>
</feature>
<gene>
    <name evidence="2" type="ORF">ACHAXA_003039</name>
</gene>
<reference evidence="2 3" key="1">
    <citation type="submission" date="2024-10" db="EMBL/GenBank/DDBJ databases">
        <title>Updated reference genomes for cyclostephanoid diatoms.</title>
        <authorList>
            <person name="Roberts W.R."/>
            <person name="Alverson A.J."/>
        </authorList>
    </citation>
    <scope>NUCLEOTIDE SEQUENCE [LARGE SCALE GENOMIC DNA]</scope>
    <source>
        <strain evidence="2 3">AJA228-03</strain>
    </source>
</reference>
<dbReference type="InterPro" id="IPR043502">
    <property type="entry name" value="DNA/RNA_pol_sf"/>
</dbReference>
<sequence length="772" mass="86380">MNLPDVEVTPEYGDNLLNAEIMLPRGGVMTKGRVSARKRDSAGILTGLADPNPILDTRSYIVDFADGDQAELSANLIAESLYSQCDPDGNQHFLLEGIIDHRRLDNAIKLSDQKSVRPDGRTYLRRSTAGWQLCCQWKDGFTSWETLTDLKQSHPVETAEYAKIVGIDHEAAFNWWVPGVLSKRDRIISLVKQRSTRYLKRTHKFGIDLPKTAKEALALDAANGNTLWAAAIAKEMANILAPDETVPVGYQKIPCHMVFDVKMEDFTRKARLVAGGHKTDAPSTITYASVVSRETVRIALLMAALNDLEVKVGDVLNAYVTAPVTEKVWTVLGPEFGPDAGKSAIIVRALYGLKSSGAAFRAHLASFMRQMGYTSCKADPDLWYKAETRPDDNFRYYSYILCYVDDILCIHHDAMSVLDRLNKYLPLKPASVGDPKIYLGAKLSKTRLANNVLAWSISPSKYVDQAVKNCEKHLSGKLTGNYSLPLQAKNPFPLDCSPELDTSDPLDPEASSFYQHLIGVMRWMVELGRVDIATEVSLLSSHLALPREGHLRLALHIMGYLKRHHNTRLVFDPTYPTIDLSLFPTFDWTGFYGDVSEVLPPDMPEPLGKDVDVRMMCDSDHAGEQRSRRSRTGFLIFCNMALIDWVSKRQPTIETSVFGAEFVAMKHGIEKLRGLRYKLRMMGVPLSGPSYIFGDNKSQVTNSTKPESTLKRKCSSICYHFIRESVAMGESAITHIRSEQNSADLMTKITYGEKRRRLVGGILYDIYDNHTP</sequence>
<dbReference type="SUPFAM" id="SSF56672">
    <property type="entry name" value="DNA/RNA polymerases"/>
    <property type="match status" value="1"/>
</dbReference>
<comment type="caution">
    <text evidence="2">The sequence shown here is derived from an EMBL/GenBank/DDBJ whole genome shotgun (WGS) entry which is preliminary data.</text>
</comment>
<dbReference type="AlphaFoldDB" id="A0ABD3R9W1"/>
<name>A0ABD3R9W1_9STRA</name>
<dbReference type="InterPro" id="IPR013103">
    <property type="entry name" value="RVT_2"/>
</dbReference>
<organism evidence="2 3">
    <name type="scientific">Cyclostephanos tholiformis</name>
    <dbReference type="NCBI Taxonomy" id="382380"/>
    <lineage>
        <taxon>Eukaryota</taxon>
        <taxon>Sar</taxon>
        <taxon>Stramenopiles</taxon>
        <taxon>Ochrophyta</taxon>
        <taxon>Bacillariophyta</taxon>
        <taxon>Coscinodiscophyceae</taxon>
        <taxon>Thalassiosirophycidae</taxon>
        <taxon>Stephanodiscales</taxon>
        <taxon>Stephanodiscaceae</taxon>
        <taxon>Cyclostephanos</taxon>
    </lineage>
</organism>
<dbReference type="Proteomes" id="UP001530377">
    <property type="component" value="Unassembled WGS sequence"/>
</dbReference>
<evidence type="ECO:0000259" key="1">
    <source>
        <dbReference type="Pfam" id="PF07727"/>
    </source>
</evidence>
<evidence type="ECO:0000313" key="2">
    <source>
        <dbReference type="EMBL" id="KAL3809802.1"/>
    </source>
</evidence>
<dbReference type="Pfam" id="PF07727">
    <property type="entry name" value="RVT_2"/>
    <property type="match status" value="1"/>
</dbReference>
<dbReference type="PANTHER" id="PTHR11439">
    <property type="entry name" value="GAG-POL-RELATED RETROTRANSPOSON"/>
    <property type="match status" value="1"/>
</dbReference>
<accession>A0ABD3R9W1</accession>
<proteinExistence type="predicted"/>